<dbReference type="InterPro" id="IPR003451">
    <property type="entry name" value="LytB/IspH"/>
</dbReference>
<dbReference type="EMBL" id="QPKB01000001">
    <property type="protein sequence ID" value="RWR74247.1"/>
    <property type="molecule type" value="Genomic_DNA"/>
</dbReference>
<keyword evidence="5" id="KW-0408">Iron</keyword>
<keyword evidence="4" id="KW-0560">Oxidoreductase</keyword>
<reference evidence="11 12" key="1">
    <citation type="journal article" date="2019" name="Nat. Plants">
        <title>Stout camphor tree genome fills gaps in understanding of flowering plant genome evolution.</title>
        <authorList>
            <person name="Chaw S.M."/>
            <person name="Liu Y.C."/>
            <person name="Wu Y.W."/>
            <person name="Wang H.Y."/>
            <person name="Lin C.I."/>
            <person name="Wu C.S."/>
            <person name="Ke H.M."/>
            <person name="Chang L.Y."/>
            <person name="Hsu C.Y."/>
            <person name="Yang H.T."/>
            <person name="Sudianto E."/>
            <person name="Hsu M.H."/>
            <person name="Wu K.P."/>
            <person name="Wang L.N."/>
            <person name="Leebens-Mack J.H."/>
            <person name="Tsai I.J."/>
        </authorList>
    </citation>
    <scope>NUCLEOTIDE SEQUENCE [LARGE SCALE GENOMIC DNA]</scope>
    <source>
        <strain evidence="12">cv. Chaw 1501</strain>
        <tissue evidence="11">Young leaves</tissue>
    </source>
</reference>
<comment type="caution">
    <text evidence="11">The sequence shown here is derived from an EMBL/GenBank/DDBJ whole genome shotgun (WGS) entry which is preliminary data.</text>
</comment>
<dbReference type="EC" id="1.17.7.4" evidence="10"/>
<evidence type="ECO:0000256" key="6">
    <source>
        <dbReference type="ARBA" id="ARBA00023014"/>
    </source>
</evidence>
<evidence type="ECO:0000256" key="1">
    <source>
        <dbReference type="ARBA" id="ARBA00001966"/>
    </source>
</evidence>
<dbReference type="AlphaFoldDB" id="A0A3S3MSY9"/>
<proteinExistence type="inferred from homology"/>
<dbReference type="Gene3D" id="3.40.1010.20">
    <property type="entry name" value="4-hydroxy-3-methylbut-2-enyl diphosphate reductase, catalytic domain"/>
    <property type="match status" value="2"/>
</dbReference>
<dbReference type="GO" id="GO:0051539">
    <property type="term" value="F:4 iron, 4 sulfur cluster binding"/>
    <property type="evidence" value="ECO:0007669"/>
    <property type="project" value="UniProtKB-KW"/>
</dbReference>
<dbReference type="GO" id="GO:0050992">
    <property type="term" value="P:dimethylallyl diphosphate biosynthetic process"/>
    <property type="evidence" value="ECO:0007669"/>
    <property type="project" value="InterPro"/>
</dbReference>
<dbReference type="STRING" id="337451.A0A3S3MSY9"/>
<evidence type="ECO:0000256" key="9">
    <source>
        <dbReference type="ARBA" id="ARBA00046335"/>
    </source>
</evidence>
<keyword evidence="3" id="KW-0479">Metal-binding</keyword>
<keyword evidence="6" id="KW-0411">Iron-sulfur</keyword>
<protein>
    <recommendedName>
        <fullName evidence="10">4-hydroxy-3-methylbut-2-enyl diphosphate reductase</fullName>
        <ecNumber evidence="10">1.17.7.4</ecNumber>
    </recommendedName>
</protein>
<dbReference type="OrthoDB" id="10282196at2759"/>
<name>A0A3S3MSY9_9MAGN</name>
<evidence type="ECO:0000256" key="3">
    <source>
        <dbReference type="ARBA" id="ARBA00022723"/>
    </source>
</evidence>
<dbReference type="PANTHER" id="PTHR31619">
    <property type="entry name" value="4-HYDROXY-3-METHYLBUT-2-ENYL DIPHOSPHATE REDUCTASE, CHLOROPLASTIC"/>
    <property type="match status" value="1"/>
</dbReference>
<sequence length="388" mass="43546">METDKDQEHFTSSSLLLLASFLFESSESLLALMVMAHPFSLQFSHSVIISLPQKLLEARSKSTRLISTVRCSNIKIINGADDSNHYGLNTYYNQATSNYQWDLTESWNASAAGGLLKTLKENGNEYTWGDVTVKLAEAYRFCCGDEPTVWEAIKNHKKRDYTSIIHGNAFHEETTATASIDGKYIIVNNLREAMSVCDYSLGGKLYGSTSTKEEFLKHFRFQVSDGFDPDFDLIKVGIAGQPTMNRGETEEIGTMFMNAMMYKYGMENLEEHFYDATQNLLVATCKLVEKKLDFIVVIGKIDSNSSSYVQEIAMLNGIPCYWINDEQEIGSGNKIRYKNGGELVEKEKCIPAGPITVGVIPGATTAKTVESVLMKVFEINHKETMWFE</sequence>
<evidence type="ECO:0000256" key="5">
    <source>
        <dbReference type="ARBA" id="ARBA00023004"/>
    </source>
</evidence>
<dbReference type="Pfam" id="PF02401">
    <property type="entry name" value="LYTB"/>
    <property type="match status" value="1"/>
</dbReference>
<keyword evidence="12" id="KW-1185">Reference proteome</keyword>
<evidence type="ECO:0000313" key="11">
    <source>
        <dbReference type="EMBL" id="RWR74247.1"/>
    </source>
</evidence>
<accession>A0A3S3MSY9</accession>
<gene>
    <name evidence="11" type="ORF">CKAN_00257100</name>
</gene>
<dbReference type="PANTHER" id="PTHR31619:SF5">
    <property type="entry name" value="4-HYDROXY-3-METHYLBUT-2-ENYL DIPHOSPHATE REDUCTASE, CHLOROPLASTIC"/>
    <property type="match status" value="1"/>
</dbReference>
<evidence type="ECO:0000256" key="10">
    <source>
        <dbReference type="ARBA" id="ARBA00047177"/>
    </source>
</evidence>
<evidence type="ECO:0000256" key="4">
    <source>
        <dbReference type="ARBA" id="ARBA00023002"/>
    </source>
</evidence>
<evidence type="ECO:0000313" key="12">
    <source>
        <dbReference type="Proteomes" id="UP000283530"/>
    </source>
</evidence>
<evidence type="ECO:0000256" key="2">
    <source>
        <dbReference type="ARBA" id="ARBA00022485"/>
    </source>
</evidence>
<organism evidence="11 12">
    <name type="scientific">Cinnamomum micranthum f. kanehirae</name>
    <dbReference type="NCBI Taxonomy" id="337451"/>
    <lineage>
        <taxon>Eukaryota</taxon>
        <taxon>Viridiplantae</taxon>
        <taxon>Streptophyta</taxon>
        <taxon>Embryophyta</taxon>
        <taxon>Tracheophyta</taxon>
        <taxon>Spermatophyta</taxon>
        <taxon>Magnoliopsida</taxon>
        <taxon>Magnoliidae</taxon>
        <taxon>Laurales</taxon>
        <taxon>Lauraceae</taxon>
        <taxon>Cinnamomum</taxon>
    </lineage>
</organism>
<comment type="cofactor">
    <cofactor evidence="1">
        <name>[4Fe-4S] cluster</name>
        <dbReference type="ChEBI" id="CHEBI:49883"/>
    </cofactor>
</comment>
<dbReference type="GO" id="GO:0019288">
    <property type="term" value="P:isopentenyl diphosphate biosynthetic process, methylerythritol 4-phosphate pathway"/>
    <property type="evidence" value="ECO:0007669"/>
    <property type="project" value="InterPro"/>
</dbReference>
<dbReference type="GO" id="GO:0046872">
    <property type="term" value="F:metal ion binding"/>
    <property type="evidence" value="ECO:0007669"/>
    <property type="project" value="UniProtKB-KW"/>
</dbReference>
<evidence type="ECO:0000256" key="7">
    <source>
        <dbReference type="ARBA" id="ARBA00046313"/>
    </source>
</evidence>
<comment type="pathway">
    <text evidence="8">Isoprenoid biosynthesis; dimethylallyl diphosphate biosynthesis; dimethylallyl diphosphate from (2E)-4-hydroxy-3-methylbutenyl diphosphate: step 1/1.</text>
</comment>
<keyword evidence="2" id="KW-0004">4Fe-4S</keyword>
<evidence type="ECO:0000256" key="8">
    <source>
        <dbReference type="ARBA" id="ARBA00046314"/>
    </source>
</evidence>
<dbReference type="GO" id="GO:0051745">
    <property type="term" value="F:4-hydroxy-3-methylbut-2-enyl diphosphate reductase activity"/>
    <property type="evidence" value="ECO:0007669"/>
    <property type="project" value="UniProtKB-EC"/>
</dbReference>
<dbReference type="Proteomes" id="UP000283530">
    <property type="component" value="Unassembled WGS sequence"/>
</dbReference>
<comment type="similarity">
    <text evidence="9">Belongs to the IspH family.</text>
</comment>
<comment type="pathway">
    <text evidence="7">Isoprenoid biosynthesis; isopentenyl diphosphate biosynthesis via DXP pathway; isopentenyl diphosphate from 1-deoxy-D-xylulose 5-phosphate: step 6/6.</text>
</comment>